<dbReference type="UniPathway" id="UPA00219"/>
<keyword evidence="8" id="KW-0732">Signal</keyword>
<dbReference type="PROSITE" id="PS52029">
    <property type="entry name" value="LD_TPASE"/>
    <property type="match status" value="1"/>
</dbReference>
<dbReference type="GO" id="GO:0016740">
    <property type="term" value="F:transferase activity"/>
    <property type="evidence" value="ECO:0007669"/>
    <property type="project" value="UniProtKB-KW"/>
</dbReference>
<feature type="signal peptide" evidence="8">
    <location>
        <begin position="1"/>
        <end position="28"/>
    </location>
</feature>
<accession>K6XB01</accession>
<dbReference type="STRING" id="1184609.KILIM_030_00420"/>
<dbReference type="PANTHER" id="PTHR30582:SF2">
    <property type="entry name" value="L,D-TRANSPEPTIDASE YCIB-RELATED"/>
    <property type="match status" value="1"/>
</dbReference>
<evidence type="ECO:0000256" key="8">
    <source>
        <dbReference type="SAM" id="SignalP"/>
    </source>
</evidence>
<comment type="pathway">
    <text evidence="1 6">Cell wall biogenesis; peptidoglycan biosynthesis.</text>
</comment>
<keyword evidence="2" id="KW-0808">Transferase</keyword>
<dbReference type="GO" id="GO:0005576">
    <property type="term" value="C:extracellular region"/>
    <property type="evidence" value="ECO:0007669"/>
    <property type="project" value="TreeGrafter"/>
</dbReference>
<evidence type="ECO:0000313" key="11">
    <source>
        <dbReference type="Proteomes" id="UP000008366"/>
    </source>
</evidence>
<dbReference type="PANTHER" id="PTHR30582">
    <property type="entry name" value="L,D-TRANSPEPTIDASE"/>
    <property type="match status" value="1"/>
</dbReference>
<dbReference type="InterPro" id="IPR038063">
    <property type="entry name" value="Transpep_catalytic_dom"/>
</dbReference>
<evidence type="ECO:0000313" key="10">
    <source>
        <dbReference type="EMBL" id="GAB95999.1"/>
    </source>
</evidence>
<dbReference type="eggNOG" id="COG3409">
    <property type="taxonomic scope" value="Bacteria"/>
</dbReference>
<dbReference type="SUPFAM" id="SSF47090">
    <property type="entry name" value="PGBD-like"/>
    <property type="match status" value="1"/>
</dbReference>
<feature type="active site" description="Nucleophile" evidence="6">
    <location>
        <position position="231"/>
    </location>
</feature>
<keyword evidence="3 6" id="KW-0133">Cell shape</keyword>
<dbReference type="InterPro" id="IPR036365">
    <property type="entry name" value="PGBD-like_sf"/>
</dbReference>
<dbReference type="Proteomes" id="UP000008366">
    <property type="component" value="Unassembled WGS sequence"/>
</dbReference>
<reference evidence="10 11" key="1">
    <citation type="submission" date="2012-08" db="EMBL/GenBank/DDBJ databases">
        <title>Whole genome shotgun sequence of Kineosphaera limosa NBRC 100340.</title>
        <authorList>
            <person name="Yoshida I."/>
            <person name="Isaki S."/>
            <person name="Hosoyama A."/>
            <person name="Tsuchikane K."/>
            <person name="Katsumata H."/>
            <person name="Ando Y."/>
            <person name="Ohji S."/>
            <person name="Hamada M."/>
            <person name="Tamura T."/>
            <person name="Yamazoe A."/>
            <person name="Yamazaki S."/>
            <person name="Fujita N."/>
        </authorList>
    </citation>
    <scope>NUCLEOTIDE SEQUENCE [LARGE SCALE GENOMIC DNA]</scope>
    <source>
        <strain evidence="10 11">NBRC 100340</strain>
    </source>
</reference>
<keyword evidence="4 6" id="KW-0573">Peptidoglycan synthesis</keyword>
<feature type="chain" id="PRO_5003896522" description="L,D-TPase catalytic domain-containing protein" evidence="8">
    <location>
        <begin position="29"/>
        <end position="256"/>
    </location>
</feature>
<keyword evidence="11" id="KW-1185">Reference proteome</keyword>
<protein>
    <recommendedName>
        <fullName evidence="9">L,D-TPase catalytic domain-containing protein</fullName>
    </recommendedName>
</protein>
<dbReference type="InterPro" id="IPR002477">
    <property type="entry name" value="Peptidoglycan-bd-like"/>
</dbReference>
<dbReference type="Pfam" id="PF01471">
    <property type="entry name" value="PG_binding_1"/>
    <property type="match status" value="1"/>
</dbReference>
<feature type="active site" description="Proton donor/acceptor" evidence="6">
    <location>
        <position position="215"/>
    </location>
</feature>
<dbReference type="AlphaFoldDB" id="K6XB01"/>
<comment type="caution">
    <text evidence="10">The sequence shown here is derived from an EMBL/GenBank/DDBJ whole genome shotgun (WGS) entry which is preliminary data.</text>
</comment>
<evidence type="ECO:0000256" key="7">
    <source>
        <dbReference type="SAM" id="MobiDB-lite"/>
    </source>
</evidence>
<dbReference type="EMBL" id="BAHD01000030">
    <property type="protein sequence ID" value="GAB95999.1"/>
    <property type="molecule type" value="Genomic_DNA"/>
</dbReference>
<evidence type="ECO:0000256" key="1">
    <source>
        <dbReference type="ARBA" id="ARBA00004752"/>
    </source>
</evidence>
<dbReference type="GO" id="GO:0008360">
    <property type="term" value="P:regulation of cell shape"/>
    <property type="evidence" value="ECO:0007669"/>
    <property type="project" value="UniProtKB-UniRule"/>
</dbReference>
<feature type="region of interest" description="Disordered" evidence="7">
    <location>
        <begin position="47"/>
        <end position="75"/>
    </location>
</feature>
<dbReference type="CDD" id="cd16913">
    <property type="entry name" value="YkuD_like"/>
    <property type="match status" value="1"/>
</dbReference>
<dbReference type="InterPro" id="IPR050979">
    <property type="entry name" value="LD-transpeptidase"/>
</dbReference>
<sequence length="256" mass="26828">MRKSSVLSIAVGSAVALVPFVAVAPAQAAAPTRAPAVTAPAAVQAAVHTASSPERKPGSTKATPRVNPPLLRLGATGPAVTSLQTELGTKGYWSGKPSGRYDHSTAQAVMAVQKVAGLGRDGVAGPATRAALDKGVMPKARSTKGRVLEIDLQRQIMLLVVDGKVTSVINTSTGTKATPTPKGTYRVFRQINRWHTAPLGKLYRPKYFFRGYAVHGVADGSIPGRPASHGCARVSTKAMDMLWNGGLRIGDQVRVY</sequence>
<evidence type="ECO:0000256" key="5">
    <source>
        <dbReference type="ARBA" id="ARBA00023316"/>
    </source>
</evidence>
<gene>
    <name evidence="10" type="ORF">KILIM_030_00420</name>
</gene>
<organism evidence="10 11">
    <name type="scientific">Kineosphaera limosa NBRC 100340</name>
    <dbReference type="NCBI Taxonomy" id="1184609"/>
    <lineage>
        <taxon>Bacteria</taxon>
        <taxon>Bacillati</taxon>
        <taxon>Actinomycetota</taxon>
        <taxon>Actinomycetes</taxon>
        <taxon>Micrococcales</taxon>
        <taxon>Dermatophilaceae</taxon>
        <taxon>Kineosphaera</taxon>
    </lineage>
</organism>
<evidence type="ECO:0000256" key="3">
    <source>
        <dbReference type="ARBA" id="ARBA00022960"/>
    </source>
</evidence>
<dbReference type="InterPro" id="IPR005490">
    <property type="entry name" value="LD_TPept_cat_dom"/>
</dbReference>
<dbReference type="GO" id="GO:0018104">
    <property type="term" value="P:peptidoglycan-protein cross-linking"/>
    <property type="evidence" value="ECO:0007669"/>
    <property type="project" value="TreeGrafter"/>
</dbReference>
<dbReference type="RefSeq" id="WP_006592531.1">
    <property type="nucleotide sequence ID" value="NZ_BAHD01000030.1"/>
</dbReference>
<evidence type="ECO:0000256" key="4">
    <source>
        <dbReference type="ARBA" id="ARBA00022984"/>
    </source>
</evidence>
<dbReference type="SUPFAM" id="SSF141523">
    <property type="entry name" value="L,D-transpeptidase catalytic domain-like"/>
    <property type="match status" value="1"/>
</dbReference>
<dbReference type="Gene3D" id="2.40.440.10">
    <property type="entry name" value="L,D-transpeptidase catalytic domain-like"/>
    <property type="match status" value="1"/>
</dbReference>
<dbReference type="eggNOG" id="COG1376">
    <property type="taxonomic scope" value="Bacteria"/>
</dbReference>
<dbReference type="InterPro" id="IPR036366">
    <property type="entry name" value="PGBDSf"/>
</dbReference>
<dbReference type="Gene3D" id="1.10.101.10">
    <property type="entry name" value="PGBD-like superfamily/PGBD"/>
    <property type="match status" value="1"/>
</dbReference>
<dbReference type="Pfam" id="PF03734">
    <property type="entry name" value="YkuD"/>
    <property type="match status" value="1"/>
</dbReference>
<evidence type="ECO:0000256" key="2">
    <source>
        <dbReference type="ARBA" id="ARBA00022679"/>
    </source>
</evidence>
<dbReference type="GO" id="GO:0071555">
    <property type="term" value="P:cell wall organization"/>
    <property type="evidence" value="ECO:0007669"/>
    <property type="project" value="UniProtKB-UniRule"/>
</dbReference>
<dbReference type="GO" id="GO:0071972">
    <property type="term" value="F:peptidoglycan L,D-transpeptidase activity"/>
    <property type="evidence" value="ECO:0007669"/>
    <property type="project" value="TreeGrafter"/>
</dbReference>
<evidence type="ECO:0000256" key="6">
    <source>
        <dbReference type="PROSITE-ProRule" id="PRU01373"/>
    </source>
</evidence>
<feature type="domain" description="L,D-TPase catalytic" evidence="9">
    <location>
        <begin position="146"/>
        <end position="256"/>
    </location>
</feature>
<proteinExistence type="predicted"/>
<dbReference type="OrthoDB" id="9810670at2"/>
<evidence type="ECO:0000259" key="9">
    <source>
        <dbReference type="PROSITE" id="PS52029"/>
    </source>
</evidence>
<keyword evidence="5 6" id="KW-0961">Cell wall biogenesis/degradation</keyword>
<name>K6XB01_9MICO</name>